<evidence type="ECO:0000313" key="2">
    <source>
        <dbReference type="Proteomes" id="UP001166286"/>
    </source>
</evidence>
<dbReference type="InterPro" id="IPR023214">
    <property type="entry name" value="HAD_sf"/>
</dbReference>
<dbReference type="PANTHER" id="PTHR43611">
    <property type="entry name" value="ALPHA-D-GLUCOSE 1-PHOSPHATE PHOSPHATASE"/>
    <property type="match status" value="1"/>
</dbReference>
<organism evidence="1 2">
    <name type="scientific">Cladonia borealis</name>
    <dbReference type="NCBI Taxonomy" id="184061"/>
    <lineage>
        <taxon>Eukaryota</taxon>
        <taxon>Fungi</taxon>
        <taxon>Dikarya</taxon>
        <taxon>Ascomycota</taxon>
        <taxon>Pezizomycotina</taxon>
        <taxon>Lecanoromycetes</taxon>
        <taxon>OSLEUM clade</taxon>
        <taxon>Lecanoromycetidae</taxon>
        <taxon>Lecanorales</taxon>
        <taxon>Lecanorineae</taxon>
        <taxon>Cladoniaceae</taxon>
        <taxon>Cladonia</taxon>
    </lineage>
</organism>
<dbReference type="Proteomes" id="UP001166286">
    <property type="component" value="Unassembled WGS sequence"/>
</dbReference>
<keyword evidence="2" id="KW-1185">Reference proteome</keyword>
<dbReference type="AlphaFoldDB" id="A0AA39R438"/>
<proteinExistence type="predicted"/>
<name>A0AA39R438_9LECA</name>
<dbReference type="GO" id="GO:0016791">
    <property type="term" value="F:phosphatase activity"/>
    <property type="evidence" value="ECO:0007669"/>
    <property type="project" value="UniProtKB-ARBA"/>
</dbReference>
<accession>A0AA39R438</accession>
<dbReference type="PANTHER" id="PTHR43611:SF3">
    <property type="entry name" value="FLAVIN MONONUCLEOTIDE HYDROLASE 1, CHLOROPLATIC"/>
    <property type="match status" value="1"/>
</dbReference>
<dbReference type="NCBIfam" id="TIGR01509">
    <property type="entry name" value="HAD-SF-IA-v3"/>
    <property type="match status" value="1"/>
</dbReference>
<dbReference type="Gene3D" id="3.40.50.1000">
    <property type="entry name" value="HAD superfamily/HAD-like"/>
    <property type="match status" value="1"/>
</dbReference>
<dbReference type="Pfam" id="PF00702">
    <property type="entry name" value="Hydrolase"/>
    <property type="match status" value="1"/>
</dbReference>
<sequence>MRPHNSPKGIAQHFLFSPVEVAEAFSQARDSLQPNSGMISFIRNLKQQSRDAIEIYAMSNISKEDWAVLSTRIPDWSIFDQVFTSGHAGMRKPDPRFYRHVLQEIRLSPDDLFFIDDKMENVLAAKSLGIDGLVFDNNVDGLQALGSILHDPTAKAFQYLYRHAPHLKSITETGVDVPDNFAQLLILDAMQDQKLVDIKWGSRRTWNFFIGKPVLIHGAYLPDDLDTTLMALTTLRPDAELVTSVLEEMLTYLNPDGTFHTYFDRKKPRFDPSMLGSLLRARIQERVGQSGNALDIAVRIIGCKWLNLDSDGDCQTLLIMQCEDGGWDAGCMYAYGSTGLKIGNRGVTTAMAIQALGS</sequence>
<dbReference type="InterPro" id="IPR036412">
    <property type="entry name" value="HAD-like_sf"/>
</dbReference>
<evidence type="ECO:0000313" key="1">
    <source>
        <dbReference type="EMBL" id="KAK0514435.1"/>
    </source>
</evidence>
<gene>
    <name evidence="1" type="ORF">JMJ35_003052</name>
</gene>
<dbReference type="SUPFAM" id="SSF56784">
    <property type="entry name" value="HAD-like"/>
    <property type="match status" value="1"/>
</dbReference>
<reference evidence="1" key="1">
    <citation type="submission" date="2023-03" db="EMBL/GenBank/DDBJ databases">
        <title>Complete genome of Cladonia borealis.</title>
        <authorList>
            <person name="Park H."/>
        </authorList>
    </citation>
    <scope>NUCLEOTIDE SEQUENCE</scope>
    <source>
        <strain evidence="1">ANT050790</strain>
    </source>
</reference>
<comment type="caution">
    <text evidence="1">The sequence shown here is derived from an EMBL/GenBank/DDBJ whole genome shotgun (WGS) entry which is preliminary data.</text>
</comment>
<protein>
    <submittedName>
        <fullName evidence="1">Uncharacterized protein</fullName>
    </submittedName>
</protein>
<dbReference type="InterPro" id="IPR006439">
    <property type="entry name" value="HAD-SF_hydro_IA"/>
</dbReference>
<dbReference type="EMBL" id="JAFEKC020000005">
    <property type="protein sequence ID" value="KAK0514435.1"/>
    <property type="molecule type" value="Genomic_DNA"/>
</dbReference>